<dbReference type="EMBL" id="LSZW01000057">
    <property type="protein sequence ID" value="KXK65738.1"/>
    <property type="molecule type" value="Genomic_DNA"/>
</dbReference>
<evidence type="ECO:0000313" key="2">
    <source>
        <dbReference type="EMBL" id="KXK65738.1"/>
    </source>
</evidence>
<name>A0A136Q4X2_9FIRM</name>
<protein>
    <submittedName>
        <fullName evidence="2">Uncharacterized protein</fullName>
    </submittedName>
</protein>
<dbReference type="Proteomes" id="UP000070366">
    <property type="component" value="Unassembled WGS sequence"/>
</dbReference>
<comment type="caution">
    <text evidence="2">The sequence shown here is derived from an EMBL/GenBank/DDBJ whole genome shotgun (WGS) entry which is preliminary data.</text>
</comment>
<dbReference type="AlphaFoldDB" id="A0A136Q4X2"/>
<proteinExistence type="predicted"/>
<keyword evidence="1" id="KW-0812">Transmembrane</keyword>
<sequence>MTKILVSTTIILKKGNVKKLVKIIVVFSKRVAMFIRLLYYSKDIAVSLL</sequence>
<evidence type="ECO:0000313" key="3">
    <source>
        <dbReference type="Proteomes" id="UP000070366"/>
    </source>
</evidence>
<evidence type="ECO:0000256" key="1">
    <source>
        <dbReference type="SAM" id="Phobius"/>
    </source>
</evidence>
<accession>A0A136Q4X2</accession>
<keyword evidence="3" id="KW-1185">Reference proteome</keyword>
<reference evidence="3" key="1">
    <citation type="submission" date="2016-02" db="EMBL/GenBank/DDBJ databases">
        <authorList>
            <person name="Mitreva M."/>
            <person name="Pepin K.H."/>
            <person name="Mihindukulasuriya K.A."/>
            <person name="Fulton R."/>
            <person name="Fronick C."/>
            <person name="O'Laughlin M."/>
            <person name="Miner T."/>
            <person name="Herter B."/>
            <person name="Rosa B.A."/>
            <person name="Cordes M."/>
            <person name="Tomlinson C."/>
            <person name="Wollam A."/>
            <person name="Palsikar V.B."/>
            <person name="Mardis E.R."/>
            <person name="Wilson R.K."/>
        </authorList>
    </citation>
    <scope>NUCLEOTIDE SEQUENCE [LARGE SCALE GENOMIC DNA]</scope>
    <source>
        <strain evidence="3">DSM 22607</strain>
    </source>
</reference>
<feature type="transmembrane region" description="Helical" evidence="1">
    <location>
        <begin position="20"/>
        <end position="39"/>
    </location>
</feature>
<organism evidence="2 3">
    <name type="scientific">Christensenella minuta</name>
    <dbReference type="NCBI Taxonomy" id="626937"/>
    <lineage>
        <taxon>Bacteria</taxon>
        <taxon>Bacillati</taxon>
        <taxon>Bacillota</taxon>
        <taxon>Clostridia</taxon>
        <taxon>Christensenellales</taxon>
        <taxon>Christensenellaceae</taxon>
        <taxon>Christensenella</taxon>
    </lineage>
</organism>
<gene>
    <name evidence="2" type="ORF">HMPREF3293_01460</name>
</gene>
<keyword evidence="1" id="KW-0472">Membrane</keyword>
<keyword evidence="1" id="KW-1133">Transmembrane helix</keyword>